<dbReference type="EMBL" id="CP002345">
    <property type="protein sequence ID" value="ADQ81002.1"/>
    <property type="molecule type" value="Genomic_DNA"/>
</dbReference>
<dbReference type="eggNOG" id="COG2091">
    <property type="taxonomic scope" value="Bacteria"/>
</dbReference>
<dbReference type="Gene3D" id="3.90.470.20">
    <property type="entry name" value="4'-phosphopantetheinyl transferase domain"/>
    <property type="match status" value="1"/>
</dbReference>
<dbReference type="GO" id="GO:0005829">
    <property type="term" value="C:cytosol"/>
    <property type="evidence" value="ECO:0007669"/>
    <property type="project" value="TreeGrafter"/>
</dbReference>
<dbReference type="GO" id="GO:0019878">
    <property type="term" value="P:lysine biosynthetic process via aminoadipic acid"/>
    <property type="evidence" value="ECO:0007669"/>
    <property type="project" value="TreeGrafter"/>
</dbReference>
<name>E4T8F8_PALPW</name>
<dbReference type="KEGG" id="ppn:Palpr_2873"/>
<dbReference type="AlphaFoldDB" id="E4T8F8"/>
<dbReference type="Proteomes" id="UP000008718">
    <property type="component" value="Chromosome"/>
</dbReference>
<evidence type="ECO:0000256" key="1">
    <source>
        <dbReference type="ARBA" id="ARBA00010990"/>
    </source>
</evidence>
<keyword evidence="5" id="KW-1185">Reference proteome</keyword>
<reference key="1">
    <citation type="submission" date="2010-11" db="EMBL/GenBank/DDBJ databases">
        <title>The complete genome of Paludibacter propionicigenes DSM 17365.</title>
        <authorList>
            <consortium name="US DOE Joint Genome Institute (JGI-PGF)"/>
            <person name="Lucas S."/>
            <person name="Copeland A."/>
            <person name="Lapidus A."/>
            <person name="Bruce D."/>
            <person name="Goodwin L."/>
            <person name="Pitluck S."/>
            <person name="Kyrpides N."/>
            <person name="Mavromatis K."/>
            <person name="Ivanova N."/>
            <person name="Munk A.C."/>
            <person name="Brettin T."/>
            <person name="Detter J.C."/>
            <person name="Han C."/>
            <person name="Tapia R."/>
            <person name="Land M."/>
            <person name="Hauser L."/>
            <person name="Markowitz V."/>
            <person name="Cheng J.-F."/>
            <person name="Hugenholtz P."/>
            <person name="Woyke T."/>
            <person name="Wu D."/>
            <person name="Gronow S."/>
            <person name="Wellnitz S."/>
            <person name="Brambilla E."/>
            <person name="Klenk H.-P."/>
            <person name="Eisen J.A."/>
        </authorList>
    </citation>
    <scope>NUCLEOTIDE SEQUENCE</scope>
    <source>
        <strain>WB4</strain>
    </source>
</reference>
<dbReference type="InterPro" id="IPR037143">
    <property type="entry name" value="4-PPantetheinyl_Trfase_dom_sf"/>
</dbReference>
<evidence type="ECO:0000313" key="5">
    <source>
        <dbReference type="Proteomes" id="UP000008718"/>
    </source>
</evidence>
<proteinExistence type="inferred from homology"/>
<dbReference type="InterPro" id="IPR050559">
    <property type="entry name" value="P-Pant_transferase_sf"/>
</dbReference>
<dbReference type="RefSeq" id="WP_013446371.1">
    <property type="nucleotide sequence ID" value="NC_014734.1"/>
</dbReference>
<gene>
    <name evidence="4" type="ordered locus">Palpr_2873</name>
</gene>
<dbReference type="GO" id="GO:0008897">
    <property type="term" value="F:holo-[acyl-carrier-protein] synthase activity"/>
    <property type="evidence" value="ECO:0007669"/>
    <property type="project" value="InterPro"/>
</dbReference>
<keyword evidence="2 4" id="KW-0808">Transferase</keyword>
<feature type="domain" description="4'-phosphopantetheinyl transferase" evidence="3">
    <location>
        <begin position="102"/>
        <end position="203"/>
    </location>
</feature>
<comment type="similarity">
    <text evidence="1">Belongs to the P-Pant transferase superfamily. Gsp/Sfp/HetI/AcpT family.</text>
</comment>
<dbReference type="Pfam" id="PF01648">
    <property type="entry name" value="ACPS"/>
    <property type="match status" value="1"/>
</dbReference>
<dbReference type="PANTHER" id="PTHR12215">
    <property type="entry name" value="PHOSPHOPANTETHEINE TRANSFERASE"/>
    <property type="match status" value="1"/>
</dbReference>
<dbReference type="GO" id="GO:0000287">
    <property type="term" value="F:magnesium ion binding"/>
    <property type="evidence" value="ECO:0007669"/>
    <property type="project" value="InterPro"/>
</dbReference>
<organism evidence="4 5">
    <name type="scientific">Paludibacter propionicigenes (strain DSM 17365 / JCM 13257 / WB4)</name>
    <dbReference type="NCBI Taxonomy" id="694427"/>
    <lineage>
        <taxon>Bacteria</taxon>
        <taxon>Pseudomonadati</taxon>
        <taxon>Bacteroidota</taxon>
        <taxon>Bacteroidia</taxon>
        <taxon>Bacteroidales</taxon>
        <taxon>Paludibacteraceae</taxon>
        <taxon>Paludibacter</taxon>
    </lineage>
</organism>
<evidence type="ECO:0000313" key="4">
    <source>
        <dbReference type="EMBL" id="ADQ81002.1"/>
    </source>
</evidence>
<protein>
    <submittedName>
        <fullName evidence="4">4'-phosphopantetheinyl transferase</fullName>
    </submittedName>
</protein>
<dbReference type="OrthoDB" id="1190494at2"/>
<dbReference type="SUPFAM" id="SSF56214">
    <property type="entry name" value="4'-phosphopantetheinyl transferase"/>
    <property type="match status" value="2"/>
</dbReference>
<sequence length="205" mass="23492">MPKSYSILTEDIRLLVWDLTESIDELKKQLVLFNERELKNIVSEKRKREFLGVRVAMKKLLGKEVSIEHDSDGKPYLSDNCYQISISHSKNWIAVIAHPTCSIGVDIECPSDKIQKIYTRFLSPGEQKDLSGGRDISQLQLAWSVKEALYKIIGKEAVDFANQLRIFPFETKPSGKIMAQHVPTKKLYQLHFIQNSAYTLAYCVD</sequence>
<evidence type="ECO:0000259" key="3">
    <source>
        <dbReference type="Pfam" id="PF01648"/>
    </source>
</evidence>
<dbReference type="InterPro" id="IPR008278">
    <property type="entry name" value="4-PPantetheinyl_Trfase_dom"/>
</dbReference>
<dbReference type="HOGENOM" id="CLU_104083_3_0_10"/>
<reference evidence="4 5" key="2">
    <citation type="journal article" date="2011" name="Stand. Genomic Sci.">
        <title>Complete genome sequence of Paludibacter propionicigenes type strain (WB4).</title>
        <authorList>
            <person name="Gronow S."/>
            <person name="Munk C."/>
            <person name="Lapidus A."/>
            <person name="Nolan M."/>
            <person name="Lucas S."/>
            <person name="Hammon N."/>
            <person name="Deshpande S."/>
            <person name="Cheng J.F."/>
            <person name="Tapia R."/>
            <person name="Han C."/>
            <person name="Goodwin L."/>
            <person name="Pitluck S."/>
            <person name="Liolios K."/>
            <person name="Ivanova N."/>
            <person name="Mavromatis K."/>
            <person name="Mikhailova N."/>
            <person name="Pati A."/>
            <person name="Chen A."/>
            <person name="Palaniappan K."/>
            <person name="Land M."/>
            <person name="Hauser L."/>
            <person name="Chang Y.J."/>
            <person name="Jeffries C.D."/>
            <person name="Brambilla E."/>
            <person name="Rohde M."/>
            <person name="Goker M."/>
            <person name="Detter J.C."/>
            <person name="Woyke T."/>
            <person name="Bristow J."/>
            <person name="Eisen J.A."/>
            <person name="Markowitz V."/>
            <person name="Hugenholtz P."/>
            <person name="Kyrpides N.C."/>
            <person name="Klenk H.P."/>
        </authorList>
    </citation>
    <scope>NUCLEOTIDE SEQUENCE [LARGE SCALE GENOMIC DNA]</scope>
    <source>
        <strain evidence="5">DSM 17365 / JCM 13257 / WB4</strain>
    </source>
</reference>
<evidence type="ECO:0000256" key="2">
    <source>
        <dbReference type="ARBA" id="ARBA00022679"/>
    </source>
</evidence>
<dbReference type="STRING" id="694427.Palpr_2873"/>
<accession>E4T8F8</accession>
<dbReference type="PANTHER" id="PTHR12215:SF10">
    <property type="entry name" value="L-AMINOADIPATE-SEMIALDEHYDE DEHYDROGENASE-PHOSPHOPANTETHEINYL TRANSFERASE"/>
    <property type="match status" value="1"/>
</dbReference>